<dbReference type="InterPro" id="IPR003439">
    <property type="entry name" value="ABC_transporter-like_ATP-bd"/>
</dbReference>
<dbReference type="Proteomes" id="UP000323011">
    <property type="component" value="Unassembled WGS sequence"/>
</dbReference>
<evidence type="ECO:0000259" key="12">
    <source>
        <dbReference type="PROSITE" id="PS50893"/>
    </source>
</evidence>
<dbReference type="GO" id="GO:0000049">
    <property type="term" value="F:tRNA binding"/>
    <property type="evidence" value="ECO:0007669"/>
    <property type="project" value="UniProtKB-KW"/>
</dbReference>
<feature type="domain" description="ABC transporter" evidence="12">
    <location>
        <begin position="323"/>
        <end position="548"/>
    </location>
</feature>
<evidence type="ECO:0000256" key="2">
    <source>
        <dbReference type="ARBA" id="ARBA00022490"/>
    </source>
</evidence>
<dbReference type="PROSITE" id="PS50893">
    <property type="entry name" value="ABC_TRANSPORTER_2"/>
    <property type="match status" value="2"/>
</dbReference>
<dbReference type="CDD" id="cd03221">
    <property type="entry name" value="ABCF_EF-3"/>
    <property type="match status" value="2"/>
</dbReference>
<dbReference type="InterPro" id="IPR003593">
    <property type="entry name" value="AAA+_ATPase"/>
</dbReference>
<dbReference type="InterPro" id="IPR027417">
    <property type="entry name" value="P-loop_NTPase"/>
</dbReference>
<feature type="domain" description="ABC transporter" evidence="12">
    <location>
        <begin position="1"/>
        <end position="254"/>
    </location>
</feature>
<dbReference type="PANTHER" id="PTHR43858:SF1">
    <property type="entry name" value="ABC TRANSPORTER-RELATED PROTEIN"/>
    <property type="match status" value="1"/>
</dbReference>
<dbReference type="InterPro" id="IPR017871">
    <property type="entry name" value="ABC_transporter-like_CS"/>
</dbReference>
<evidence type="ECO:0000256" key="9">
    <source>
        <dbReference type="ARBA" id="ARBA00022845"/>
    </source>
</evidence>
<dbReference type="FunFam" id="3.40.50.300:FF:000183">
    <property type="entry name" value="ABC transporter ATP-binding protein yjjK"/>
    <property type="match status" value="1"/>
</dbReference>
<evidence type="ECO:0000256" key="8">
    <source>
        <dbReference type="ARBA" id="ARBA00022840"/>
    </source>
</evidence>
<dbReference type="GO" id="GO:0045900">
    <property type="term" value="P:negative regulation of translational elongation"/>
    <property type="evidence" value="ECO:0007669"/>
    <property type="project" value="InterPro"/>
</dbReference>
<dbReference type="Proteomes" id="UP000325113">
    <property type="component" value="Unassembled WGS sequence"/>
</dbReference>
<comment type="caution">
    <text evidence="15">The sequence shown here is derived from an EMBL/GenBank/DDBJ whole genome shotgun (WGS) entry which is preliminary data.</text>
</comment>
<dbReference type="Proteomes" id="UP000324907">
    <property type="component" value="Unassembled WGS sequence"/>
</dbReference>
<keyword evidence="7" id="KW-0378">Hydrolase</keyword>
<keyword evidence="11" id="KW-0648">Protein biosynthesis</keyword>
<dbReference type="GO" id="GO:0016887">
    <property type="term" value="F:ATP hydrolysis activity"/>
    <property type="evidence" value="ECO:0007669"/>
    <property type="project" value="InterPro"/>
</dbReference>
<evidence type="ECO:0000256" key="4">
    <source>
        <dbReference type="ARBA" id="ARBA00022730"/>
    </source>
</evidence>
<dbReference type="EMBL" id="VLTM01000075">
    <property type="protein sequence ID" value="KAA0157874.1"/>
    <property type="molecule type" value="Genomic_DNA"/>
</dbReference>
<dbReference type="GO" id="GO:0019843">
    <property type="term" value="F:rRNA binding"/>
    <property type="evidence" value="ECO:0007669"/>
    <property type="project" value="UniProtKB-KW"/>
</dbReference>
<accession>A0A5A8DJ55</accession>
<keyword evidence="16" id="KW-1185">Reference proteome</keyword>
<dbReference type="NCBIfam" id="NF008775">
    <property type="entry name" value="PRK11819.1"/>
    <property type="match status" value="1"/>
</dbReference>
<dbReference type="InterPro" id="IPR022374">
    <property type="entry name" value="EttA"/>
</dbReference>
<evidence type="ECO:0000313" key="18">
    <source>
        <dbReference type="Proteomes" id="UP000325113"/>
    </source>
</evidence>
<keyword evidence="9" id="KW-0810">Translation regulation</keyword>
<evidence type="ECO:0000256" key="11">
    <source>
        <dbReference type="ARBA" id="ARBA00022917"/>
    </source>
</evidence>
<evidence type="ECO:0000313" key="15">
    <source>
        <dbReference type="EMBL" id="KAA0164667.1"/>
    </source>
</evidence>
<evidence type="ECO:0000256" key="1">
    <source>
        <dbReference type="ARBA" id="ARBA00005868"/>
    </source>
</evidence>
<evidence type="ECO:0000256" key="10">
    <source>
        <dbReference type="ARBA" id="ARBA00022884"/>
    </source>
</evidence>
<keyword evidence="3" id="KW-0820">tRNA-binding</keyword>
<sequence length="561" mass="62038">MTVNGVTKVLPGDRVIFKDVSASFLDGAKIGIVGPNGAGKSTLLKMLAGADREFDGDVWRKDGLRIGHLAQEPELDPTKDVHGNIMEGLRFKTDLLDRFNAISEAMADPDADFDKLMAEQAEVQEQIDALDCWSLDHLVAIAKGALNVPDDSADVASLSGGEKRRVALCRLLLEQPDVLLLDEPTNHLDAESVRWLEDYLGNYRGTVLAITHDRYFLNQVAGWILEVDRANLFAYAGNYSTWLDKKQQRMALEAKTDAKRVRAMQEELEWIRQGTKGQQKKSKARIKAFETAKEDDMRLRSEKRFLSGAIAIPPAPRIGSPIVRMKDICVTIPDGRTLIKKLSFNLAPGSIVGVVGPNGTGKSTLMRLIAGELQPDSGEIEVGKLVQLGHVEQSRYLPPEESVGSVISEGLTEIDVGLSRPVPVMAWLSKFNLGPMAKKPVKALSGGERSRVHLARTLKRPCNVLILDEPTNDLDVDTLRSLEEALEEYNGCAFIVSHDRFFLDRICTHTVSFEGEGDVVWFPGSFSAYERYRKENHPELHARAKARLDGSQRSAAAKNFT</sequence>
<keyword evidence="5" id="KW-0677">Repeat</keyword>
<keyword evidence="8" id="KW-0067">ATP-binding</keyword>
<proteinExistence type="inferred from homology"/>
<keyword evidence="2" id="KW-0963">Cytoplasm</keyword>
<evidence type="ECO:0000256" key="5">
    <source>
        <dbReference type="ARBA" id="ARBA00022737"/>
    </source>
</evidence>
<dbReference type="GO" id="GO:0005524">
    <property type="term" value="F:ATP binding"/>
    <property type="evidence" value="ECO:0007669"/>
    <property type="project" value="UniProtKB-KW"/>
</dbReference>
<dbReference type="OMA" id="FKEYHRV"/>
<dbReference type="AlphaFoldDB" id="A0A5A8DJ55"/>
<dbReference type="SUPFAM" id="SSF52540">
    <property type="entry name" value="P-loop containing nucleoside triphosphate hydrolases"/>
    <property type="match status" value="2"/>
</dbReference>
<evidence type="ECO:0000256" key="3">
    <source>
        <dbReference type="ARBA" id="ARBA00022555"/>
    </source>
</evidence>
<reference evidence="16 17" key="1">
    <citation type="submission" date="2019-07" db="EMBL/GenBank/DDBJ databases">
        <title>Genomes of Cafeteria roenbergensis.</title>
        <authorList>
            <person name="Fischer M.G."/>
            <person name="Hackl T."/>
            <person name="Roman M."/>
        </authorList>
    </citation>
    <scope>NUCLEOTIDE SEQUENCE [LARGE SCALE GENOMIC DNA]</scope>
    <source>
        <strain evidence="13 16">BVI</strain>
        <strain evidence="14 18">Cflag</strain>
        <strain evidence="15 17">RCC970-E3</strain>
    </source>
</reference>
<comment type="similarity">
    <text evidence="1">Belongs to the ABC transporter superfamily. ABCF family. Translational throttle EttA subfamily.</text>
</comment>
<keyword evidence="10" id="KW-0694">RNA-binding</keyword>
<gene>
    <name evidence="15" type="ORF">FNF28_03728</name>
    <name evidence="13" type="ORF">FNF29_06124</name>
    <name evidence="14" type="ORF">FNF31_05687</name>
</gene>
<protein>
    <recommendedName>
        <fullName evidence="12">ABC transporter domain-containing protein</fullName>
    </recommendedName>
</protein>
<dbReference type="Gene3D" id="3.40.50.300">
    <property type="entry name" value="P-loop containing nucleotide triphosphate hydrolases"/>
    <property type="match status" value="2"/>
</dbReference>
<evidence type="ECO:0000313" key="13">
    <source>
        <dbReference type="EMBL" id="KAA0149237.1"/>
    </source>
</evidence>
<dbReference type="EMBL" id="VLTN01000045">
    <property type="protein sequence ID" value="KAA0149237.1"/>
    <property type="molecule type" value="Genomic_DNA"/>
</dbReference>
<dbReference type="EMBL" id="VLTL01000053">
    <property type="protein sequence ID" value="KAA0164667.1"/>
    <property type="molecule type" value="Genomic_DNA"/>
</dbReference>
<dbReference type="Pfam" id="PF00005">
    <property type="entry name" value="ABC_tran"/>
    <property type="match status" value="2"/>
</dbReference>
<name>A0A5A8DJ55_CAFRO</name>
<keyword evidence="6" id="KW-0547">Nucleotide-binding</keyword>
<dbReference type="GO" id="GO:0006412">
    <property type="term" value="P:translation"/>
    <property type="evidence" value="ECO:0007669"/>
    <property type="project" value="UniProtKB-KW"/>
</dbReference>
<evidence type="ECO:0000313" key="16">
    <source>
        <dbReference type="Proteomes" id="UP000323011"/>
    </source>
</evidence>
<evidence type="ECO:0000313" key="17">
    <source>
        <dbReference type="Proteomes" id="UP000324907"/>
    </source>
</evidence>
<dbReference type="PANTHER" id="PTHR43858">
    <property type="entry name" value="ENERGY-DEPENDENT TRANSLATIONAL THROTTLE PROTEIN ETTA"/>
    <property type="match status" value="1"/>
</dbReference>
<organism evidence="15 17">
    <name type="scientific">Cafeteria roenbergensis</name>
    <name type="common">Marine flagellate</name>
    <dbReference type="NCBI Taxonomy" id="33653"/>
    <lineage>
        <taxon>Eukaryota</taxon>
        <taxon>Sar</taxon>
        <taxon>Stramenopiles</taxon>
        <taxon>Bigyra</taxon>
        <taxon>Opalozoa</taxon>
        <taxon>Bicosoecida</taxon>
        <taxon>Cafeteriaceae</taxon>
        <taxon>Cafeteria</taxon>
    </lineage>
</organism>
<evidence type="ECO:0000256" key="7">
    <source>
        <dbReference type="ARBA" id="ARBA00022801"/>
    </source>
</evidence>
<dbReference type="SMART" id="SM00382">
    <property type="entry name" value="AAA"/>
    <property type="match status" value="2"/>
</dbReference>
<dbReference type="PROSITE" id="PS00211">
    <property type="entry name" value="ABC_TRANSPORTER_1"/>
    <property type="match status" value="1"/>
</dbReference>
<dbReference type="Pfam" id="PF12848">
    <property type="entry name" value="ABC_tran_Xtn"/>
    <property type="match status" value="1"/>
</dbReference>
<evidence type="ECO:0000256" key="6">
    <source>
        <dbReference type="ARBA" id="ARBA00022741"/>
    </source>
</evidence>
<keyword evidence="4" id="KW-0699">rRNA-binding</keyword>
<dbReference type="FunFam" id="3.40.50.300:FF:000011">
    <property type="entry name" value="Putative ABC transporter ATP-binding component"/>
    <property type="match status" value="1"/>
</dbReference>
<dbReference type="InterPro" id="IPR032781">
    <property type="entry name" value="ABC_tran_Xtn"/>
</dbReference>
<evidence type="ECO:0000313" key="14">
    <source>
        <dbReference type="EMBL" id="KAA0157874.1"/>
    </source>
</evidence>